<reference evidence="1" key="1">
    <citation type="journal article" date="2020" name="mSystems">
        <title>Genome- and Community-Level Interaction Insights into Carbon Utilization and Element Cycling Functions of Hydrothermarchaeota in Hydrothermal Sediment.</title>
        <authorList>
            <person name="Zhou Z."/>
            <person name="Liu Y."/>
            <person name="Xu W."/>
            <person name="Pan J."/>
            <person name="Luo Z.H."/>
            <person name="Li M."/>
        </authorList>
    </citation>
    <scope>NUCLEOTIDE SEQUENCE [LARGE SCALE GENOMIC DNA]</scope>
    <source>
        <strain evidence="1">SpSt-788</strain>
    </source>
</reference>
<dbReference type="EMBL" id="DTHO01000055">
    <property type="protein sequence ID" value="HGG99798.1"/>
    <property type="molecule type" value="Genomic_DNA"/>
</dbReference>
<sequence length="139" mass="16221">MLAVNDRSRKAMIAKIHIAKKELNLNDYMYRYILKETTGKDSCKIMTHQELDKVLQVLCGLGFSPKKKASINEFGPDKDGIIRNLTRIAETTMGMGWKKRIRGYIRKKFGVDDLRFLSYRQLTDVFAFVRAIQRKEEPF</sequence>
<protein>
    <submittedName>
        <fullName evidence="1">DUF1018 domain-containing protein</fullName>
    </submittedName>
</protein>
<proteinExistence type="predicted"/>
<gene>
    <name evidence="1" type="ORF">ENV75_05055</name>
</gene>
<dbReference type="Pfam" id="PF06252">
    <property type="entry name" value="GemA"/>
    <property type="match status" value="1"/>
</dbReference>
<name>A0A7C4AJU1_9BACT</name>
<evidence type="ECO:0000313" key="1">
    <source>
        <dbReference type="EMBL" id="HGG99798.1"/>
    </source>
</evidence>
<dbReference type="InterPro" id="IPR009363">
    <property type="entry name" value="Phage_Mu_Gp16"/>
</dbReference>
<organism evidence="1">
    <name type="scientific">Thermodesulfovibrio aggregans</name>
    <dbReference type="NCBI Taxonomy" id="86166"/>
    <lineage>
        <taxon>Bacteria</taxon>
        <taxon>Pseudomonadati</taxon>
        <taxon>Nitrospirota</taxon>
        <taxon>Thermodesulfovibrionia</taxon>
        <taxon>Thermodesulfovibrionales</taxon>
        <taxon>Thermodesulfovibrionaceae</taxon>
        <taxon>Thermodesulfovibrio</taxon>
    </lineage>
</organism>
<dbReference type="AlphaFoldDB" id="A0A7C4AJU1"/>
<comment type="caution">
    <text evidence="1">The sequence shown here is derived from an EMBL/GenBank/DDBJ whole genome shotgun (WGS) entry which is preliminary data.</text>
</comment>
<accession>A0A7C4AJU1</accession>